<dbReference type="PANTHER" id="PTHR33295:SF7">
    <property type="entry name" value="ATPASE"/>
    <property type="match status" value="1"/>
</dbReference>
<dbReference type="SUPFAM" id="SSF52540">
    <property type="entry name" value="P-loop containing nucleoside triphosphate hydrolases"/>
    <property type="match status" value="1"/>
</dbReference>
<feature type="domain" description="DUF4143" evidence="2">
    <location>
        <begin position="223"/>
        <end position="388"/>
    </location>
</feature>
<protein>
    <recommendedName>
        <fullName evidence="5">ATP-binding protein</fullName>
    </recommendedName>
</protein>
<dbReference type="InterPro" id="IPR025420">
    <property type="entry name" value="DUF4143"/>
</dbReference>
<accession>A0A660SHC6</accession>
<feature type="domain" description="AAA" evidence="1">
    <location>
        <begin position="20"/>
        <end position="152"/>
    </location>
</feature>
<evidence type="ECO:0008006" key="5">
    <source>
        <dbReference type="Google" id="ProtNLM"/>
    </source>
</evidence>
<evidence type="ECO:0000259" key="1">
    <source>
        <dbReference type="Pfam" id="PF13173"/>
    </source>
</evidence>
<evidence type="ECO:0000259" key="2">
    <source>
        <dbReference type="Pfam" id="PF13635"/>
    </source>
</evidence>
<organism evidence="3 4">
    <name type="scientific">candidate division TA06 bacterium</name>
    <dbReference type="NCBI Taxonomy" id="2250710"/>
    <lineage>
        <taxon>Bacteria</taxon>
        <taxon>Bacteria division TA06</taxon>
    </lineage>
</organism>
<dbReference type="InterPro" id="IPR027417">
    <property type="entry name" value="P-loop_NTPase"/>
</dbReference>
<evidence type="ECO:0000313" key="4">
    <source>
        <dbReference type="Proteomes" id="UP000271125"/>
    </source>
</evidence>
<dbReference type="Pfam" id="PF13173">
    <property type="entry name" value="AAA_14"/>
    <property type="match status" value="1"/>
</dbReference>
<dbReference type="Pfam" id="PF13635">
    <property type="entry name" value="DUF4143"/>
    <property type="match status" value="1"/>
</dbReference>
<comment type="caution">
    <text evidence="3">The sequence shown here is derived from an EMBL/GenBank/DDBJ whole genome shotgun (WGS) entry which is preliminary data.</text>
</comment>
<dbReference type="InterPro" id="IPR041682">
    <property type="entry name" value="AAA_14"/>
</dbReference>
<evidence type="ECO:0000313" key="3">
    <source>
        <dbReference type="EMBL" id="RKX70168.1"/>
    </source>
</evidence>
<reference evidence="3 4" key="1">
    <citation type="submission" date="2018-06" db="EMBL/GenBank/DDBJ databases">
        <title>Extensive metabolic versatility and redundancy in microbially diverse, dynamic hydrothermal sediments.</title>
        <authorList>
            <person name="Dombrowski N."/>
            <person name="Teske A."/>
            <person name="Baker B.J."/>
        </authorList>
    </citation>
    <scope>NUCLEOTIDE SEQUENCE [LARGE SCALE GENOMIC DNA]</scope>
    <source>
        <strain evidence="3">B10_G13</strain>
    </source>
</reference>
<dbReference type="AlphaFoldDB" id="A0A660SHC6"/>
<dbReference type="PANTHER" id="PTHR33295">
    <property type="entry name" value="ATPASE"/>
    <property type="match status" value="1"/>
</dbReference>
<dbReference type="EMBL" id="QNBD01000148">
    <property type="protein sequence ID" value="RKX70168.1"/>
    <property type="molecule type" value="Genomic_DNA"/>
</dbReference>
<sequence length="445" mass="51972">MKRDIDIILREWKLDKNRCPLLVQGARQVGKTYTITEFGNAEFHELITINFELNPEYKECFKTLEPKNIIECISLLKNKDIIEGKTLLFFDEIQECPKAIRSLRYFYEKKPGLHVICAGSLLEFTLSHENFRMPVGRVQYLHMKPLSFLEFLDAIKENKLRKFIENLKLDSTINDAIHNKLISIIKKYSIIGGMPAVVKEYVMNENLNKCIILQAMIIRTFRDDFGKYANRVKIKYLQKLFYAAAKMVGKKFKYSHVDREIQSRELKNALELLEKAGIIYRVKKSRGGVPPINFYSNERHFKVLFIDIGLMQNICGVSEDILIENNLLDVYSGAIAEQFVGQELIAYQEYYKEPSIYYWEREAKSSSAEVDYIIRIGSKVFPIEVKAGKTGRLKSLHIYLEKYSIPYGIKISQQQKLFNKPVLSIPFYLIKYLKDYIYDINKCDA</sequence>
<gene>
    <name evidence="3" type="ORF">DRP43_03640</name>
</gene>
<dbReference type="Proteomes" id="UP000271125">
    <property type="component" value="Unassembled WGS sequence"/>
</dbReference>
<proteinExistence type="predicted"/>
<name>A0A660SHC6_UNCT6</name>